<dbReference type="InterPro" id="IPR051681">
    <property type="entry name" value="Ser/Thr_Kinases-Pseudokinases"/>
</dbReference>
<proteinExistence type="predicted"/>
<dbReference type="Gene3D" id="1.10.510.10">
    <property type="entry name" value="Transferase(Phosphotransferase) domain 1"/>
    <property type="match status" value="1"/>
</dbReference>
<dbReference type="InterPro" id="IPR000719">
    <property type="entry name" value="Prot_kinase_dom"/>
</dbReference>
<dbReference type="STRING" id="870435.A0A0C3JI96"/>
<dbReference type="HOGENOM" id="CLU_000288_7_18_1"/>
<dbReference type="SUPFAM" id="SSF56112">
    <property type="entry name" value="Protein kinase-like (PK-like)"/>
    <property type="match status" value="1"/>
</dbReference>
<dbReference type="SMART" id="SM00220">
    <property type="entry name" value="S_TKc"/>
    <property type="match status" value="1"/>
</dbReference>
<dbReference type="PROSITE" id="PS50011">
    <property type="entry name" value="PROTEIN_KINASE_DOM"/>
    <property type="match status" value="1"/>
</dbReference>
<feature type="domain" description="Protein kinase" evidence="1">
    <location>
        <begin position="39"/>
        <end position="303"/>
    </location>
</feature>
<evidence type="ECO:0000313" key="2">
    <source>
        <dbReference type="EMBL" id="KIO08798.1"/>
    </source>
</evidence>
<dbReference type="PANTHER" id="PTHR44329">
    <property type="entry name" value="SERINE/THREONINE-PROTEIN KINASE TNNI3K-RELATED"/>
    <property type="match status" value="1"/>
</dbReference>
<keyword evidence="3" id="KW-1185">Reference proteome</keyword>
<evidence type="ECO:0000259" key="1">
    <source>
        <dbReference type="PROSITE" id="PS50011"/>
    </source>
</evidence>
<dbReference type="PROSITE" id="PS00108">
    <property type="entry name" value="PROTEIN_KINASE_ST"/>
    <property type="match status" value="1"/>
</dbReference>
<accession>A0A0C3JI96</accession>
<dbReference type="Pfam" id="PF07714">
    <property type="entry name" value="PK_Tyr_Ser-Thr"/>
    <property type="match status" value="1"/>
</dbReference>
<sequence>MERDCSLPDTAHQKAMMELQKLSDRASRFGINLGGRVSRSMGRNPLRGGTACVYHGTLSPDGTEVAIKTFHSTASGTDDELKHIFREVHTWSKLDHENIVRMLGICTEFDCTVSIVSEWMSLGNAYTYVQATENDPRPLLEDIASGLHYLHSHDLGPVIHGDLKGPNVLVSSDRRALLTDFGLATLNVSTFSMTVDAIRGGSCHWMAPELLDDCPASIKSDVWAFGMTTLELFTRAVPFPDCRNPVNVFFRITHYKLPPHPGDELTQFRLTDAWWEICTSCWGRDPSSRPTMKDVLEKVKAAVCQARSALMPLDASTRKEAERHPIPQ</sequence>
<organism evidence="2 3">
    <name type="scientific">Pisolithus tinctorius Marx 270</name>
    <dbReference type="NCBI Taxonomy" id="870435"/>
    <lineage>
        <taxon>Eukaryota</taxon>
        <taxon>Fungi</taxon>
        <taxon>Dikarya</taxon>
        <taxon>Basidiomycota</taxon>
        <taxon>Agaricomycotina</taxon>
        <taxon>Agaricomycetes</taxon>
        <taxon>Agaricomycetidae</taxon>
        <taxon>Boletales</taxon>
        <taxon>Sclerodermatineae</taxon>
        <taxon>Pisolithaceae</taxon>
        <taxon>Pisolithus</taxon>
    </lineage>
</organism>
<dbReference type="InParanoid" id="A0A0C3JI96"/>
<dbReference type="InterPro" id="IPR008271">
    <property type="entry name" value="Ser/Thr_kinase_AS"/>
</dbReference>
<dbReference type="GO" id="GO:0004674">
    <property type="term" value="F:protein serine/threonine kinase activity"/>
    <property type="evidence" value="ECO:0007669"/>
    <property type="project" value="TreeGrafter"/>
</dbReference>
<reference evidence="3" key="2">
    <citation type="submission" date="2015-01" db="EMBL/GenBank/DDBJ databases">
        <title>Evolutionary Origins and Diversification of the Mycorrhizal Mutualists.</title>
        <authorList>
            <consortium name="DOE Joint Genome Institute"/>
            <consortium name="Mycorrhizal Genomics Consortium"/>
            <person name="Kohler A."/>
            <person name="Kuo A."/>
            <person name="Nagy L.G."/>
            <person name="Floudas D."/>
            <person name="Copeland A."/>
            <person name="Barry K.W."/>
            <person name="Cichocki N."/>
            <person name="Veneault-Fourrey C."/>
            <person name="LaButti K."/>
            <person name="Lindquist E.A."/>
            <person name="Lipzen A."/>
            <person name="Lundell T."/>
            <person name="Morin E."/>
            <person name="Murat C."/>
            <person name="Riley R."/>
            <person name="Ohm R."/>
            <person name="Sun H."/>
            <person name="Tunlid A."/>
            <person name="Henrissat B."/>
            <person name="Grigoriev I.V."/>
            <person name="Hibbett D.S."/>
            <person name="Martin F."/>
        </authorList>
    </citation>
    <scope>NUCLEOTIDE SEQUENCE [LARGE SCALE GENOMIC DNA]</scope>
    <source>
        <strain evidence="3">Marx 270</strain>
    </source>
</reference>
<evidence type="ECO:0000313" key="3">
    <source>
        <dbReference type="Proteomes" id="UP000054217"/>
    </source>
</evidence>
<dbReference type="EMBL" id="KN831956">
    <property type="protein sequence ID" value="KIO08798.1"/>
    <property type="molecule type" value="Genomic_DNA"/>
</dbReference>
<dbReference type="InterPro" id="IPR011009">
    <property type="entry name" value="Kinase-like_dom_sf"/>
</dbReference>
<dbReference type="InterPro" id="IPR001245">
    <property type="entry name" value="Ser-Thr/Tyr_kinase_cat_dom"/>
</dbReference>
<protein>
    <recommendedName>
        <fullName evidence="1">Protein kinase domain-containing protein</fullName>
    </recommendedName>
</protein>
<reference evidence="2 3" key="1">
    <citation type="submission" date="2014-04" db="EMBL/GenBank/DDBJ databases">
        <authorList>
            <consortium name="DOE Joint Genome Institute"/>
            <person name="Kuo A."/>
            <person name="Kohler A."/>
            <person name="Costa M.D."/>
            <person name="Nagy L.G."/>
            <person name="Floudas D."/>
            <person name="Copeland A."/>
            <person name="Barry K.W."/>
            <person name="Cichocki N."/>
            <person name="Veneault-Fourrey C."/>
            <person name="LaButti K."/>
            <person name="Lindquist E.A."/>
            <person name="Lipzen A."/>
            <person name="Lundell T."/>
            <person name="Morin E."/>
            <person name="Murat C."/>
            <person name="Sun H."/>
            <person name="Tunlid A."/>
            <person name="Henrissat B."/>
            <person name="Grigoriev I.V."/>
            <person name="Hibbett D.S."/>
            <person name="Martin F."/>
            <person name="Nordberg H.P."/>
            <person name="Cantor M.N."/>
            <person name="Hua S.X."/>
        </authorList>
    </citation>
    <scope>NUCLEOTIDE SEQUENCE [LARGE SCALE GENOMIC DNA]</scope>
    <source>
        <strain evidence="2 3">Marx 270</strain>
    </source>
</reference>
<dbReference type="GO" id="GO:0005524">
    <property type="term" value="F:ATP binding"/>
    <property type="evidence" value="ECO:0007669"/>
    <property type="project" value="InterPro"/>
</dbReference>
<gene>
    <name evidence="2" type="ORF">M404DRAFT_326889</name>
</gene>
<dbReference type="Proteomes" id="UP000054217">
    <property type="component" value="Unassembled WGS sequence"/>
</dbReference>
<dbReference type="OrthoDB" id="4062651at2759"/>
<name>A0A0C3JI96_PISTI</name>
<dbReference type="AlphaFoldDB" id="A0A0C3JI96"/>